<keyword evidence="1" id="KW-1133">Transmembrane helix</keyword>
<sequence>MKKYILEPYVAFDPDTATYLFTKNIKLEENQSPAPQISREIFKIYFPKKIFFSGVIIYIIDIACFYLQKFFLEENAIPRTAIESIQILVIIFLLISIAQIVGIIREIRRLKKLYQEINWPAEYHYVFFEEGILIKSVDMEGIFYWDDFMSIILTSNTLAFNLCPAGTQKGNIFIKHYPRLHNFYLFTDIDEQIKTLITSISQRYKKLVVFR</sequence>
<dbReference type="Proteomes" id="UP000027644">
    <property type="component" value="Unassembled WGS sequence"/>
</dbReference>
<dbReference type="AlphaFoldDB" id="A0A074V9D3"/>
<proteinExistence type="predicted"/>
<evidence type="ECO:0008006" key="4">
    <source>
        <dbReference type="Google" id="ProtNLM"/>
    </source>
</evidence>
<organism evidence="2 3">
    <name type="scientific">Snodgrassella alvi SCGC AB-598-J21</name>
    <dbReference type="NCBI Taxonomy" id="1385367"/>
    <lineage>
        <taxon>Bacteria</taxon>
        <taxon>Pseudomonadati</taxon>
        <taxon>Pseudomonadota</taxon>
        <taxon>Betaproteobacteria</taxon>
        <taxon>Neisseriales</taxon>
        <taxon>Neisseriaceae</taxon>
        <taxon>Snodgrassella</taxon>
    </lineage>
</organism>
<evidence type="ECO:0000313" key="2">
    <source>
        <dbReference type="EMBL" id="KEQ00467.1"/>
    </source>
</evidence>
<gene>
    <name evidence="2" type="ORF">SASC598J21_017360</name>
</gene>
<accession>A0A074V9D3</accession>
<protein>
    <recommendedName>
        <fullName evidence="4">YcxB-like protein domain-containing protein</fullName>
    </recommendedName>
</protein>
<evidence type="ECO:0000313" key="3">
    <source>
        <dbReference type="Proteomes" id="UP000027644"/>
    </source>
</evidence>
<feature type="transmembrane region" description="Helical" evidence="1">
    <location>
        <begin position="84"/>
        <end position="104"/>
    </location>
</feature>
<keyword evidence="1" id="KW-0812">Transmembrane</keyword>
<dbReference type="EMBL" id="AVQL01000450">
    <property type="protein sequence ID" value="KEQ00467.1"/>
    <property type="molecule type" value="Genomic_DNA"/>
</dbReference>
<comment type="caution">
    <text evidence="2">The sequence shown here is derived from an EMBL/GenBank/DDBJ whole genome shotgun (WGS) entry which is preliminary data.</text>
</comment>
<feature type="transmembrane region" description="Helical" evidence="1">
    <location>
        <begin position="50"/>
        <end position="72"/>
    </location>
</feature>
<evidence type="ECO:0000256" key="1">
    <source>
        <dbReference type="SAM" id="Phobius"/>
    </source>
</evidence>
<reference evidence="2 3" key="1">
    <citation type="journal article" date="2014" name="PLoS Genet.">
        <title>Hidden diversity in honey bee gut symbionts detected by single-cell genomics.</title>
        <authorList>
            <person name="Engel P."/>
            <person name="Stepanauskas R."/>
            <person name="Moran N."/>
        </authorList>
    </citation>
    <scope>NUCLEOTIDE SEQUENCE [LARGE SCALE GENOMIC DNA]</scope>
    <source>
        <strain evidence="2 3">SCGC AB-598-J21</strain>
    </source>
</reference>
<keyword evidence="1" id="KW-0472">Membrane</keyword>
<name>A0A074V9D3_9NEIS</name>